<reference evidence="2 3" key="1">
    <citation type="submission" date="2020-01" db="EMBL/GenBank/DDBJ databases">
        <authorList>
            <person name="Gupta K D."/>
        </authorList>
    </citation>
    <scope>NUCLEOTIDE SEQUENCE [LARGE SCALE GENOMIC DNA]</scope>
</reference>
<evidence type="ECO:0000313" key="2">
    <source>
        <dbReference type="EMBL" id="CAA7267815.1"/>
    </source>
</evidence>
<dbReference type="EMBL" id="CACVBS010000063">
    <property type="protein sequence ID" value="CAA7267815.1"/>
    <property type="molecule type" value="Genomic_DNA"/>
</dbReference>
<gene>
    <name evidence="2" type="ORF">AAE3_LOCUS10040</name>
</gene>
<dbReference type="InterPro" id="IPR052338">
    <property type="entry name" value="Transposase_5"/>
</dbReference>
<organism evidence="2 3">
    <name type="scientific">Cyclocybe aegerita</name>
    <name type="common">Black poplar mushroom</name>
    <name type="synonym">Agrocybe aegerita</name>
    <dbReference type="NCBI Taxonomy" id="1973307"/>
    <lineage>
        <taxon>Eukaryota</taxon>
        <taxon>Fungi</taxon>
        <taxon>Dikarya</taxon>
        <taxon>Basidiomycota</taxon>
        <taxon>Agaricomycotina</taxon>
        <taxon>Agaricomycetes</taxon>
        <taxon>Agaricomycetidae</taxon>
        <taxon>Agaricales</taxon>
        <taxon>Agaricineae</taxon>
        <taxon>Bolbitiaceae</taxon>
        <taxon>Cyclocybe</taxon>
    </lineage>
</organism>
<evidence type="ECO:0000313" key="3">
    <source>
        <dbReference type="Proteomes" id="UP000467700"/>
    </source>
</evidence>
<dbReference type="GO" id="GO:0003676">
    <property type="term" value="F:nucleic acid binding"/>
    <property type="evidence" value="ECO:0007669"/>
    <property type="project" value="InterPro"/>
</dbReference>
<comment type="caution">
    <text evidence="2">The sequence shown here is derived from an EMBL/GenBank/DDBJ whole genome shotgun (WGS) entry which is preliminary data.</text>
</comment>
<dbReference type="Proteomes" id="UP000467700">
    <property type="component" value="Unassembled WGS sequence"/>
</dbReference>
<dbReference type="InterPro" id="IPR036397">
    <property type="entry name" value="RNaseH_sf"/>
</dbReference>
<keyword evidence="3" id="KW-1185">Reference proteome</keyword>
<protein>
    <recommendedName>
        <fullName evidence="1">Tc1-like transposase DDE domain-containing protein</fullName>
    </recommendedName>
</protein>
<name>A0A8S0W2P4_CYCAE</name>
<dbReference type="AlphaFoldDB" id="A0A8S0W2P4"/>
<dbReference type="PANTHER" id="PTHR23022:SF119">
    <property type="entry name" value="TC1-LIKE TRANSPOSASE DDE DOMAIN-CONTAINING PROTEIN"/>
    <property type="match status" value="1"/>
</dbReference>
<evidence type="ECO:0000259" key="1">
    <source>
        <dbReference type="Pfam" id="PF13358"/>
    </source>
</evidence>
<dbReference type="Gene3D" id="3.30.420.10">
    <property type="entry name" value="Ribonuclease H-like superfamily/Ribonuclease H"/>
    <property type="match status" value="1"/>
</dbReference>
<proteinExistence type="predicted"/>
<dbReference type="PANTHER" id="PTHR23022">
    <property type="entry name" value="TRANSPOSABLE ELEMENT-RELATED"/>
    <property type="match status" value="1"/>
</dbReference>
<feature type="domain" description="Tc1-like transposase DDE" evidence="1">
    <location>
        <begin position="97"/>
        <end position="150"/>
    </location>
</feature>
<sequence>MFSDECYVYLGDNRGRIYVTWHPDEELLEECLVPAFKQSTVHVMVWGCIVKDQKGPLVVLEYPGGKGGGMNSKHYQEQVLEPVLLPLYYLLDQERGNMRFQQDGTPSHSSKVTKRWFAQHGIPLFPHPPSSPDLNPIEPLWHILKSTLRHLPHPPTTVNGLRAAVLRAWEEIPVEVINHQIGNMDHRVKAVLAARGGHTRF</sequence>
<dbReference type="InterPro" id="IPR038717">
    <property type="entry name" value="Tc1-like_DDE_dom"/>
</dbReference>
<dbReference type="OrthoDB" id="2417635at2759"/>
<dbReference type="Pfam" id="PF13358">
    <property type="entry name" value="DDE_3"/>
    <property type="match status" value="1"/>
</dbReference>
<accession>A0A8S0W2P4</accession>